<evidence type="ECO:0000313" key="3">
    <source>
        <dbReference type="Proteomes" id="UP000599109"/>
    </source>
</evidence>
<name>A0A936Z3C1_9BURK</name>
<evidence type="ECO:0000256" key="1">
    <source>
        <dbReference type="SAM" id="SignalP"/>
    </source>
</evidence>
<dbReference type="GO" id="GO:0016746">
    <property type="term" value="F:acyltransferase activity"/>
    <property type="evidence" value="ECO:0007669"/>
    <property type="project" value="InterPro"/>
</dbReference>
<keyword evidence="1" id="KW-0732">Signal</keyword>
<keyword evidence="3" id="KW-1185">Reference proteome</keyword>
<comment type="caution">
    <text evidence="2">The sequence shown here is derived from an EMBL/GenBank/DDBJ whole genome shotgun (WGS) entry which is preliminary data.</text>
</comment>
<dbReference type="InterPro" id="IPR016039">
    <property type="entry name" value="Thiolase-like"/>
</dbReference>
<gene>
    <name evidence="2" type="ORF">JJ685_16945</name>
</gene>
<dbReference type="RefSeq" id="WP_201675504.1">
    <property type="nucleotide sequence ID" value="NZ_JAEQNE010000004.1"/>
</dbReference>
<proteinExistence type="predicted"/>
<feature type="chain" id="PRO_5037896800" description="3-oxoacyl-ACP synthase" evidence="1">
    <location>
        <begin position="27"/>
        <end position="342"/>
    </location>
</feature>
<evidence type="ECO:0000313" key="2">
    <source>
        <dbReference type="EMBL" id="MBL0392827.1"/>
    </source>
</evidence>
<dbReference type="AlphaFoldDB" id="A0A936Z3C1"/>
<organism evidence="2 3">
    <name type="scientific">Ramlibacter monticola</name>
    <dbReference type="NCBI Taxonomy" id="1926872"/>
    <lineage>
        <taxon>Bacteria</taxon>
        <taxon>Pseudomonadati</taxon>
        <taxon>Pseudomonadota</taxon>
        <taxon>Betaproteobacteria</taxon>
        <taxon>Burkholderiales</taxon>
        <taxon>Comamonadaceae</taxon>
        <taxon>Ramlibacter</taxon>
    </lineage>
</organism>
<dbReference type="EMBL" id="JAEQNE010000004">
    <property type="protein sequence ID" value="MBL0392827.1"/>
    <property type="molecule type" value="Genomic_DNA"/>
</dbReference>
<protein>
    <recommendedName>
        <fullName evidence="4">3-oxoacyl-ACP synthase</fullName>
    </recommendedName>
</protein>
<sequence length="342" mass="35491">MSGAPLAIVSTGLVTAVGLSAPASCAAIRAGIANPSETRFTDSDGEWIMAQQVAVGKRWQGRMRLARMGAMAAVEALAGVPREEWARTPILLCVAEPDRPGRLEGLDESLLATLAEMLGTQPARGSGVVARGRVGVAVALAHARSLIHERGCAKVLILAVDSLLGWRTLGHYEANRRLLTPRNSDGFLPGEGAGALLVAASAEGAAMHCTGIGFSLEDARVDSDQPLRAEGLSQAIRAALAEAGCAMHDIDYRIADLSGEQYYFKEATLALARLLRRVKPEFDLWHPAECIGEAGAVVGAAAVGVACAADAKAYAKGPAVLVHLSNDDGARAAFTLVGGAAR</sequence>
<dbReference type="Proteomes" id="UP000599109">
    <property type="component" value="Unassembled WGS sequence"/>
</dbReference>
<evidence type="ECO:0008006" key="4">
    <source>
        <dbReference type="Google" id="ProtNLM"/>
    </source>
</evidence>
<feature type="signal peptide" evidence="1">
    <location>
        <begin position="1"/>
        <end position="26"/>
    </location>
</feature>
<reference evidence="2 3" key="1">
    <citation type="journal article" date="2017" name="Int. J. Syst. Evol. Microbiol.">
        <title>Ramlibacter monticola sp. nov., isolated from forest soil.</title>
        <authorList>
            <person name="Chaudhary D.K."/>
            <person name="Kim J."/>
        </authorList>
    </citation>
    <scope>NUCLEOTIDE SEQUENCE [LARGE SCALE GENOMIC DNA]</scope>
    <source>
        <strain evidence="2 3">KACC 19175</strain>
    </source>
</reference>
<accession>A0A936Z3C1</accession>
<dbReference type="Gene3D" id="3.40.47.10">
    <property type="match status" value="1"/>
</dbReference>
<dbReference type="NCBIfam" id="NF004798">
    <property type="entry name" value="PRK06147.1"/>
    <property type="match status" value="1"/>
</dbReference>
<dbReference type="SUPFAM" id="SSF53901">
    <property type="entry name" value="Thiolase-like"/>
    <property type="match status" value="2"/>
</dbReference>